<accession>A0AAD2E9R6</accession>
<dbReference type="Proteomes" id="UP000834106">
    <property type="component" value="Chromosome 19"/>
</dbReference>
<evidence type="ECO:0008006" key="3">
    <source>
        <dbReference type="Google" id="ProtNLM"/>
    </source>
</evidence>
<organism evidence="1 2">
    <name type="scientific">Fraxinus pennsylvanica</name>
    <dbReference type="NCBI Taxonomy" id="56036"/>
    <lineage>
        <taxon>Eukaryota</taxon>
        <taxon>Viridiplantae</taxon>
        <taxon>Streptophyta</taxon>
        <taxon>Embryophyta</taxon>
        <taxon>Tracheophyta</taxon>
        <taxon>Spermatophyta</taxon>
        <taxon>Magnoliopsida</taxon>
        <taxon>eudicotyledons</taxon>
        <taxon>Gunneridae</taxon>
        <taxon>Pentapetalae</taxon>
        <taxon>asterids</taxon>
        <taxon>lamiids</taxon>
        <taxon>Lamiales</taxon>
        <taxon>Oleaceae</taxon>
        <taxon>Oleeae</taxon>
        <taxon>Fraxinus</taxon>
    </lineage>
</organism>
<gene>
    <name evidence="1" type="ORF">FPE_LOCUS30034</name>
</gene>
<reference evidence="1" key="1">
    <citation type="submission" date="2023-05" db="EMBL/GenBank/DDBJ databases">
        <authorList>
            <person name="Huff M."/>
        </authorList>
    </citation>
    <scope>NUCLEOTIDE SEQUENCE</scope>
</reference>
<dbReference type="InterPro" id="IPR015422">
    <property type="entry name" value="PyrdxlP-dep_Trfase_small"/>
</dbReference>
<dbReference type="AlphaFoldDB" id="A0AAD2E9R6"/>
<dbReference type="Gene3D" id="3.90.1150.10">
    <property type="entry name" value="Aspartate Aminotransferase, domain 1"/>
    <property type="match status" value="1"/>
</dbReference>
<evidence type="ECO:0000313" key="2">
    <source>
        <dbReference type="Proteomes" id="UP000834106"/>
    </source>
</evidence>
<evidence type="ECO:0000313" key="1">
    <source>
        <dbReference type="EMBL" id="CAI9782604.1"/>
    </source>
</evidence>
<dbReference type="EMBL" id="OU503054">
    <property type="protein sequence ID" value="CAI9782604.1"/>
    <property type="molecule type" value="Genomic_DNA"/>
</dbReference>
<dbReference type="InterPro" id="IPR015424">
    <property type="entry name" value="PyrdxlP-dep_Trfase"/>
</dbReference>
<proteinExistence type="predicted"/>
<name>A0AAD2E9R6_9LAMI</name>
<dbReference type="PANTHER" id="PTHR46265:SF2">
    <property type="entry name" value="RHO GTPASE-ACTIVATING PROTEIN 7"/>
    <property type="match status" value="1"/>
</dbReference>
<sequence>MMIFLAAVDNGFDADEDEDFVLDESNDAIVPPRWSTSPPPSLFHNPLPSSKPASTTFNYWDEDEFEGVPQHSTSETLEITVTVVYNKDTSPLKLNLGVGAYRTEEGKPLVLNVVRRAEQMLAETLEDLYEWKTALEHALAQAPSVMLVMEHNGNLGVTLVIQLNDPSINVDSGRNKHPVKSLVVGRQILLALEDIDGGPSFLEKALRFLEKHVDQATSFIVHQSCFFPMTIMEPILTSGP</sequence>
<keyword evidence="2" id="KW-1185">Reference proteome</keyword>
<protein>
    <recommendedName>
        <fullName evidence="3">Aspartate transaminase</fullName>
    </recommendedName>
</protein>
<dbReference type="PANTHER" id="PTHR46265">
    <property type="entry name" value="RHO GTPASE-ACTIVATING PROTEIN 7"/>
    <property type="match status" value="1"/>
</dbReference>
<dbReference type="SUPFAM" id="SSF53383">
    <property type="entry name" value="PLP-dependent transferases"/>
    <property type="match status" value="1"/>
</dbReference>
<dbReference type="InterPro" id="IPR052799">
    <property type="entry name" value="Rho_GAP_Regulators"/>
</dbReference>